<name>A0A6C0EZY2_9ZZZZ</name>
<organism evidence="2">
    <name type="scientific">viral metagenome</name>
    <dbReference type="NCBI Taxonomy" id="1070528"/>
    <lineage>
        <taxon>unclassified sequences</taxon>
        <taxon>metagenomes</taxon>
        <taxon>organismal metagenomes</taxon>
    </lineage>
</organism>
<evidence type="ECO:0000313" key="2">
    <source>
        <dbReference type="EMBL" id="QHT34638.1"/>
    </source>
</evidence>
<evidence type="ECO:0000256" key="1">
    <source>
        <dbReference type="SAM" id="MobiDB-lite"/>
    </source>
</evidence>
<reference evidence="2" key="1">
    <citation type="journal article" date="2020" name="Nature">
        <title>Giant virus diversity and host interactions through global metagenomics.</title>
        <authorList>
            <person name="Schulz F."/>
            <person name="Roux S."/>
            <person name="Paez-Espino D."/>
            <person name="Jungbluth S."/>
            <person name="Walsh D.A."/>
            <person name="Denef V.J."/>
            <person name="McMahon K.D."/>
            <person name="Konstantinidis K.T."/>
            <person name="Eloe-Fadrosh E.A."/>
            <person name="Kyrpides N.C."/>
            <person name="Woyke T."/>
        </authorList>
    </citation>
    <scope>NUCLEOTIDE SEQUENCE</scope>
    <source>
        <strain evidence="2">GVMAG-M-3300009163-63</strain>
    </source>
</reference>
<evidence type="ECO:0008006" key="3">
    <source>
        <dbReference type="Google" id="ProtNLM"/>
    </source>
</evidence>
<feature type="region of interest" description="Disordered" evidence="1">
    <location>
        <begin position="238"/>
        <end position="276"/>
    </location>
</feature>
<sequence>MTKIIVRKKKQDTEEQQQEQEGQQCNTVIVSSLLKSKSKVKPLKQLKQLPEVISINNYALLLDNDIDYKVLDLKKMCSKIQKDYEYKKMKTTGTKVEMKQNIYNFYNQTFHSIKIQLKFKSHLRRKMIMLRGPALKNREICINETDFYTMDPIREIPDAQFYSYEEMCGGKACCYGFDIASICNLILNDNGVDSVANLNHRLIWTASSNPYNRSIIPPNITRDILKIIKLDRLLNNKNKKNENKNKNKNSKNKNNNNNNNNWNENGVDGNIILDNNGESGSGSGSGNIVIDLPQDVLTPQQRYRQNVLHLFQNINLLGHYSDPDWFLHLTYQQHITFLRELMDIWNYRAELSYNARASIYPPYGNPFPHHITGWLTHQFYSYLTLETIVNINMTIIERLTTTAMQESDRCLGANFILCALTLVSIPAREALPWLYQSVMYT</sequence>
<dbReference type="EMBL" id="MN739003">
    <property type="protein sequence ID" value="QHT34638.1"/>
    <property type="molecule type" value="Genomic_DNA"/>
</dbReference>
<accession>A0A6C0EZY2</accession>
<feature type="compositionally biased region" description="Low complexity" evidence="1">
    <location>
        <begin position="252"/>
        <end position="265"/>
    </location>
</feature>
<feature type="compositionally biased region" description="Basic residues" evidence="1">
    <location>
        <begin position="1"/>
        <end position="10"/>
    </location>
</feature>
<proteinExistence type="predicted"/>
<feature type="region of interest" description="Disordered" evidence="1">
    <location>
        <begin position="1"/>
        <end position="21"/>
    </location>
</feature>
<protein>
    <recommendedName>
        <fullName evidence="3">SAP domain-containing protein</fullName>
    </recommendedName>
</protein>
<dbReference type="AlphaFoldDB" id="A0A6C0EZY2"/>